<dbReference type="OrthoDB" id="2987348at2"/>
<sequence>MTTTMAAKPAMPMVADVEHTFIDLADGRMHVATLGSGDPVLLLAGFGQTWWEWRDLMPALASAGYQAIAPDLRGDGWTDLPASAITRTRREEDVIALLDTLQLDSVRLVSHDIGSITAFQLTLDFPDRFTAQVLLAVPPPQMKFSLSLMPGMRHLWHQEVIPIPGLGPALLRGGRLPRRLFSNFSARPMDPEVVNLAVEILGDPEISEASALLCRRMVLTELVRIVRGAYRNERFAMPTLFVFGTEDIVFPPQIARKVFENPETIGADVRLALIDGAAHYIIDENPDATVPVIVDFLASV</sequence>
<evidence type="ECO:0000259" key="2">
    <source>
        <dbReference type="Pfam" id="PF00561"/>
    </source>
</evidence>
<gene>
    <name evidence="3" type="ORF">D9V28_06235</name>
</gene>
<accession>A0A3L7JAA8</accession>
<dbReference type="InterPro" id="IPR000639">
    <property type="entry name" value="Epox_hydrolase-like"/>
</dbReference>
<keyword evidence="4" id="KW-1185">Reference proteome</keyword>
<keyword evidence="1 3" id="KW-0378">Hydrolase</keyword>
<organism evidence="3 4">
    <name type="scientific">Mycetocola zhadangensis</name>
    <dbReference type="NCBI Taxonomy" id="1164595"/>
    <lineage>
        <taxon>Bacteria</taxon>
        <taxon>Bacillati</taxon>
        <taxon>Actinomycetota</taxon>
        <taxon>Actinomycetes</taxon>
        <taxon>Micrococcales</taxon>
        <taxon>Microbacteriaceae</taxon>
        <taxon>Mycetocola</taxon>
    </lineage>
</organism>
<dbReference type="PRINTS" id="PR00111">
    <property type="entry name" value="ABHYDROLASE"/>
</dbReference>
<dbReference type="RefSeq" id="WP_121658773.1">
    <property type="nucleotide sequence ID" value="NZ_BMEK01000001.1"/>
</dbReference>
<feature type="domain" description="AB hydrolase-1" evidence="2">
    <location>
        <begin position="39"/>
        <end position="286"/>
    </location>
</feature>
<dbReference type="EMBL" id="RCWJ01000001">
    <property type="protein sequence ID" value="RLQ86411.1"/>
    <property type="molecule type" value="Genomic_DNA"/>
</dbReference>
<protein>
    <submittedName>
        <fullName evidence="3">Alpha/beta hydrolase</fullName>
    </submittedName>
</protein>
<dbReference type="InterPro" id="IPR029058">
    <property type="entry name" value="AB_hydrolase_fold"/>
</dbReference>
<evidence type="ECO:0000256" key="1">
    <source>
        <dbReference type="ARBA" id="ARBA00022801"/>
    </source>
</evidence>
<dbReference type="Gene3D" id="3.40.50.1820">
    <property type="entry name" value="alpha/beta hydrolase"/>
    <property type="match status" value="1"/>
</dbReference>
<dbReference type="PRINTS" id="PR00412">
    <property type="entry name" value="EPOXHYDRLASE"/>
</dbReference>
<dbReference type="GO" id="GO:0016787">
    <property type="term" value="F:hydrolase activity"/>
    <property type="evidence" value="ECO:0007669"/>
    <property type="project" value="UniProtKB-KW"/>
</dbReference>
<dbReference type="Pfam" id="PF00561">
    <property type="entry name" value="Abhydrolase_1"/>
    <property type="match status" value="1"/>
</dbReference>
<reference evidence="3 4" key="1">
    <citation type="submission" date="2018-10" db="EMBL/GenBank/DDBJ databases">
        <authorList>
            <person name="Li J."/>
        </authorList>
    </citation>
    <scope>NUCLEOTIDE SEQUENCE [LARGE SCALE GENOMIC DNA]</scope>
    <source>
        <strain evidence="3 4">ZD1-4</strain>
    </source>
</reference>
<dbReference type="InterPro" id="IPR000073">
    <property type="entry name" value="AB_hydrolase_1"/>
</dbReference>
<proteinExistence type="predicted"/>
<evidence type="ECO:0000313" key="4">
    <source>
        <dbReference type="Proteomes" id="UP000282460"/>
    </source>
</evidence>
<name>A0A3L7JAA8_9MICO</name>
<dbReference type="Proteomes" id="UP000282460">
    <property type="component" value="Unassembled WGS sequence"/>
</dbReference>
<comment type="caution">
    <text evidence="3">The sequence shown here is derived from an EMBL/GenBank/DDBJ whole genome shotgun (WGS) entry which is preliminary data.</text>
</comment>
<dbReference type="AlphaFoldDB" id="A0A3L7JAA8"/>
<dbReference type="PANTHER" id="PTHR43329">
    <property type="entry name" value="EPOXIDE HYDROLASE"/>
    <property type="match status" value="1"/>
</dbReference>
<evidence type="ECO:0000313" key="3">
    <source>
        <dbReference type="EMBL" id="RLQ86411.1"/>
    </source>
</evidence>
<dbReference type="SUPFAM" id="SSF53474">
    <property type="entry name" value="alpha/beta-Hydrolases"/>
    <property type="match status" value="1"/>
</dbReference>